<organism evidence="1 2">
    <name type="scientific">Sphingobium fuliginis (strain ATCC 27551)</name>
    <dbReference type="NCBI Taxonomy" id="336203"/>
    <lineage>
        <taxon>Bacteria</taxon>
        <taxon>Pseudomonadati</taxon>
        <taxon>Pseudomonadota</taxon>
        <taxon>Alphaproteobacteria</taxon>
        <taxon>Sphingomonadales</taxon>
        <taxon>Sphingomonadaceae</taxon>
        <taxon>Sphingobium</taxon>
    </lineage>
</organism>
<keyword evidence="2" id="KW-1185">Reference proteome</keyword>
<reference evidence="2" key="1">
    <citation type="journal article" date="2019" name="Int. J. Syst. Evol. Microbiol.">
        <title>The Global Catalogue of Microorganisms (GCM) 10K type strain sequencing project: providing services to taxonomists for standard genome sequencing and annotation.</title>
        <authorList>
            <consortium name="The Broad Institute Genomics Platform"/>
            <consortium name="The Broad Institute Genome Sequencing Center for Infectious Disease"/>
            <person name="Wu L."/>
            <person name="Ma J."/>
        </authorList>
    </citation>
    <scope>NUCLEOTIDE SEQUENCE [LARGE SCALE GENOMIC DNA]</scope>
    <source>
        <strain evidence="2">CCM 7327</strain>
    </source>
</reference>
<dbReference type="NCBIfam" id="TIGR02444">
    <property type="entry name" value="TIGR02444 family protein"/>
    <property type="match status" value="1"/>
</dbReference>
<gene>
    <name evidence="1" type="ORF">GCM10019071_33770</name>
</gene>
<sequence>MPSACFAEPGWATKEVKGWSGVLSGHPFRLKVPRMNESATDAEAFWAFSLEVYAKPQVAELCIALQDEYGFDVNLLLLGLWVAETQRKALDAERIRELREAVAPLNDNLVQPLRRVRRWAKPSDPVIETARYKLYGALKQVELNAERLVQAALVEALRPGLARVDEMPTPQAAARASLERYRQFLEAPDAAAVPLVQLIVRALP</sequence>
<evidence type="ECO:0000313" key="2">
    <source>
        <dbReference type="Proteomes" id="UP000628109"/>
    </source>
</evidence>
<dbReference type="Pfam" id="PF09523">
    <property type="entry name" value="DUF2390"/>
    <property type="match status" value="1"/>
</dbReference>
<dbReference type="EMBL" id="BMDU01000008">
    <property type="protein sequence ID" value="GGA00442.1"/>
    <property type="molecule type" value="Genomic_DNA"/>
</dbReference>
<name>A0ABQ1F6Z1_SPHSA</name>
<evidence type="ECO:0008006" key="3">
    <source>
        <dbReference type="Google" id="ProtNLM"/>
    </source>
</evidence>
<accession>A0ABQ1F6Z1</accession>
<protein>
    <recommendedName>
        <fullName evidence="3">TIGR02444 family protein</fullName>
    </recommendedName>
</protein>
<dbReference type="InterPro" id="IPR012659">
    <property type="entry name" value="CHP02444"/>
</dbReference>
<dbReference type="Proteomes" id="UP000628109">
    <property type="component" value="Unassembled WGS sequence"/>
</dbReference>
<comment type="caution">
    <text evidence="1">The sequence shown here is derived from an EMBL/GenBank/DDBJ whole genome shotgun (WGS) entry which is preliminary data.</text>
</comment>
<evidence type="ECO:0000313" key="1">
    <source>
        <dbReference type="EMBL" id="GGA00442.1"/>
    </source>
</evidence>
<proteinExistence type="predicted"/>